<dbReference type="Pfam" id="PF10923">
    <property type="entry name" value="BrxC_BrxD"/>
    <property type="match status" value="1"/>
</dbReference>
<reference evidence="2 3" key="1">
    <citation type="submission" date="2021-11" db="EMBL/GenBank/DDBJ databases">
        <title>Draft genome sequence of Paenibacillus profundus YoMME, a new Gram-positive bacteria with exoelectrogenic properties.</title>
        <authorList>
            <person name="Hubenova Y."/>
            <person name="Hubenova E."/>
            <person name="Manasiev Y."/>
            <person name="Peykov S."/>
            <person name="Mitov M."/>
        </authorList>
    </citation>
    <scope>NUCLEOTIDE SEQUENCE [LARGE SCALE GENOMIC DNA]</scope>
    <source>
        <strain evidence="2 3">YoMME</strain>
    </source>
</reference>
<dbReference type="Proteomes" id="UP001199916">
    <property type="component" value="Unassembled WGS sequence"/>
</dbReference>
<protein>
    <submittedName>
        <fullName evidence="2">ATP-binding protein</fullName>
    </submittedName>
</protein>
<evidence type="ECO:0000256" key="1">
    <source>
        <dbReference type="SAM" id="MobiDB-lite"/>
    </source>
</evidence>
<accession>A0ABS8YMR8</accession>
<keyword evidence="3" id="KW-1185">Reference proteome</keyword>
<evidence type="ECO:0000313" key="3">
    <source>
        <dbReference type="Proteomes" id="UP001199916"/>
    </source>
</evidence>
<name>A0ABS8YMR8_9BACL</name>
<keyword evidence="2" id="KW-0547">Nucleotide-binding</keyword>
<keyword evidence="2" id="KW-0067">ATP-binding</keyword>
<gene>
    <name evidence="2" type="ORF">LQV63_25135</name>
</gene>
<proteinExistence type="predicted"/>
<dbReference type="GO" id="GO:0005524">
    <property type="term" value="F:ATP binding"/>
    <property type="evidence" value="ECO:0007669"/>
    <property type="project" value="UniProtKB-KW"/>
</dbReference>
<comment type="caution">
    <text evidence="2">The sequence shown here is derived from an EMBL/GenBank/DDBJ whole genome shotgun (WGS) entry which is preliminary data.</text>
</comment>
<sequence>MNIKKRDSTVILNTLSGGVVPSRGLEHIMVGRTEEANQILTDLKNVKAGSSTIKFFIGPFGSGKSFIQALTQQIAFKEKFVVAKADFAPNRQLYGSDGKAVGVYTELMKNLSTSTSPEGNALPVILEKWLNDVQNLVVEKKQYGSVEFNNPEFVKDVEQEITSIVSKMDELTGGYDISRVLSLYYKGYAEDNTELQRCVLRWLRGEYKTKTEARQDLGVREIINDANYYDYIKLICKFVREIGYSGLVINLDEAINLYKITHSLTREKNYETILKIYNDALQGNLDGLYVTFGGTPEFLTDERRGLYSYGALKRRLQTNAFETMEYRDLTQPVINLTPLTMEQIFVLLQKLRDIHAAHYEYVANVKDLEINDFMKSEYSRPGAAENLTVGDVIRKFIQALSILHQNPSFDRSQIFSSSNENNESAPTETIMSRFQRTN</sequence>
<evidence type="ECO:0000313" key="2">
    <source>
        <dbReference type="EMBL" id="MCE5172557.1"/>
    </source>
</evidence>
<dbReference type="EMBL" id="JAJNBZ010000030">
    <property type="protein sequence ID" value="MCE5172557.1"/>
    <property type="molecule type" value="Genomic_DNA"/>
</dbReference>
<dbReference type="RefSeq" id="WP_233698699.1">
    <property type="nucleotide sequence ID" value="NZ_JAJNBZ010000030.1"/>
</dbReference>
<feature type="region of interest" description="Disordered" evidence="1">
    <location>
        <begin position="413"/>
        <end position="438"/>
    </location>
</feature>
<organism evidence="2 3">
    <name type="scientific">Paenibacillus profundus</name>
    <dbReference type="NCBI Taxonomy" id="1173085"/>
    <lineage>
        <taxon>Bacteria</taxon>
        <taxon>Bacillati</taxon>
        <taxon>Bacillota</taxon>
        <taxon>Bacilli</taxon>
        <taxon>Bacillales</taxon>
        <taxon>Paenibacillaceae</taxon>
        <taxon>Paenibacillus</taxon>
    </lineage>
</organism>
<dbReference type="InterPro" id="IPR021228">
    <property type="entry name" value="BrxD"/>
</dbReference>